<evidence type="ECO:0000256" key="6">
    <source>
        <dbReference type="ARBA" id="ARBA00011245"/>
    </source>
</evidence>
<dbReference type="GO" id="GO:0005506">
    <property type="term" value="F:iron ion binding"/>
    <property type="evidence" value="ECO:0007669"/>
    <property type="project" value="InterPro"/>
</dbReference>
<evidence type="ECO:0000256" key="26">
    <source>
        <dbReference type="ARBA" id="ARBA00036380"/>
    </source>
</evidence>
<dbReference type="InterPro" id="IPR036396">
    <property type="entry name" value="Cyt_P450_sf"/>
</dbReference>
<keyword evidence="22" id="KW-0275">Fatty acid biosynthesis</keyword>
<dbReference type="EMBL" id="ADFV01061902">
    <property type="status" value="NOT_ANNOTATED_CDS"/>
    <property type="molecule type" value="Genomic_DNA"/>
</dbReference>
<dbReference type="GeneTree" id="ENSGT00940000157903"/>
<evidence type="ECO:0000256" key="32">
    <source>
        <dbReference type="ARBA" id="ARBA00054825"/>
    </source>
</evidence>
<gene>
    <name evidence="35" type="primary">TBXAS1</name>
</gene>
<evidence type="ECO:0000313" key="36">
    <source>
        <dbReference type="Proteomes" id="UP000001073"/>
    </source>
</evidence>
<dbReference type="EMBL" id="ADFV01061901">
    <property type="status" value="NOT_ANNOTATED_CDS"/>
    <property type="molecule type" value="Genomic_DNA"/>
</dbReference>
<dbReference type="CTD" id="6916"/>
<dbReference type="InterPro" id="IPR001128">
    <property type="entry name" value="Cyt_P450"/>
</dbReference>
<keyword evidence="8" id="KW-0644">Prostaglandin metabolism</keyword>
<keyword evidence="14" id="KW-0256">Endoplasmic reticulum</keyword>
<dbReference type="EMBL" id="ADFV01061896">
    <property type="status" value="NOT_ANNOTATED_CDS"/>
    <property type="molecule type" value="Genomic_DNA"/>
</dbReference>
<evidence type="ECO:0000256" key="10">
    <source>
        <dbReference type="ARBA" id="ARBA00022585"/>
    </source>
</evidence>
<dbReference type="EC" id="4.2.1.152" evidence="7"/>
<comment type="catalytic activity">
    <reaction evidence="26">
        <text>(15S)-hydroperoxy-(5Z,8Z,11Z,13E)-eicosatetraenoate + AH2 = (15S)-hydroxy-(5Z,8Z,11Z,13E)-eicosatetraenoate + A + H2O</text>
        <dbReference type="Rhea" id="RHEA:48856"/>
        <dbReference type="ChEBI" id="CHEBI:13193"/>
        <dbReference type="ChEBI" id="CHEBI:15377"/>
        <dbReference type="ChEBI" id="CHEBI:17499"/>
        <dbReference type="ChEBI" id="CHEBI:57409"/>
        <dbReference type="ChEBI" id="CHEBI:57446"/>
    </reaction>
    <physiologicalReaction direction="left-to-right" evidence="26">
        <dbReference type="Rhea" id="RHEA:48857"/>
    </physiologicalReaction>
</comment>
<comment type="catalytic activity">
    <reaction evidence="27">
        <text>prostaglandin H2 = (12S)-hydroxy-(5Z,8E,10E)-heptadecatrienoate + malonaldehyde</text>
        <dbReference type="Rhea" id="RHEA:48644"/>
        <dbReference type="ChEBI" id="CHEBI:57405"/>
        <dbReference type="ChEBI" id="CHEBI:90694"/>
        <dbReference type="ChEBI" id="CHEBI:566274"/>
    </reaction>
</comment>
<evidence type="ECO:0000256" key="28">
    <source>
        <dbReference type="ARBA" id="ARBA00036475"/>
    </source>
</evidence>
<evidence type="ECO:0000256" key="25">
    <source>
        <dbReference type="ARBA" id="ARBA00033404"/>
    </source>
</evidence>
<comment type="function">
    <text evidence="32">Catalyzes the conversion of prostaglandin H2 (PGH2) to thromboxane A2 (TXA2), a potent inducer of blood vessel constriction and platelet aggregation. Also cleaves PGH2 to 12-hydroxy-heptadecatrienoicacid (12-HHT) and malondialdehyde, which is known to act as a mediator of DNA damage. 12-HHT and malondialdehyde are formed stoichiometrically in the same amounts as TXA2. Additionally, displays dehydratase activity, toward (15S)-hydroperoxy-(5Z,8Z,11Z,13E)-eicosatetraenoate (15(S)-HPETE) producing 15-KETE and 15-HETE.</text>
</comment>
<keyword evidence="19 34" id="KW-0503">Monooxygenase</keyword>
<keyword evidence="16" id="KW-1133">Transmembrane helix</keyword>
<dbReference type="AlphaFoldDB" id="A0A2I3HV47"/>
<evidence type="ECO:0000256" key="9">
    <source>
        <dbReference type="ARBA" id="ARBA00022516"/>
    </source>
</evidence>
<comment type="catalytic activity">
    <reaction evidence="28">
        <text>prostaglandin H2 = thromboxane A2</text>
        <dbReference type="Rhea" id="RHEA:17137"/>
        <dbReference type="ChEBI" id="CHEBI:57405"/>
        <dbReference type="ChEBI" id="CHEBI:57445"/>
        <dbReference type="EC" id="5.3.99.5"/>
    </reaction>
    <physiologicalReaction direction="left-to-right" evidence="28">
        <dbReference type="Rhea" id="RHEA:17138"/>
    </physiologicalReaction>
</comment>
<dbReference type="GO" id="GO:0008395">
    <property type="term" value="F:steroid hydroxylase activity"/>
    <property type="evidence" value="ECO:0007669"/>
    <property type="project" value="TreeGrafter"/>
</dbReference>
<evidence type="ECO:0000256" key="18">
    <source>
        <dbReference type="ARBA" id="ARBA00023004"/>
    </source>
</evidence>
<dbReference type="RefSeq" id="XP_003270852.1">
    <property type="nucleotide sequence ID" value="XM_003270804.4"/>
</dbReference>
<evidence type="ECO:0000256" key="15">
    <source>
        <dbReference type="ARBA" id="ARBA00022832"/>
    </source>
</evidence>
<dbReference type="EMBL" id="ADFV01061897">
    <property type="status" value="NOT_ANNOTATED_CDS"/>
    <property type="molecule type" value="Genomic_DNA"/>
</dbReference>
<comment type="subunit">
    <text evidence="6">Monomer.</text>
</comment>
<keyword evidence="12" id="KW-0812">Transmembrane</keyword>
<dbReference type="EC" id="5.3.99.5" evidence="29"/>
<dbReference type="Proteomes" id="UP000001073">
    <property type="component" value="Chromosome 13"/>
</dbReference>
<dbReference type="PANTHER" id="PTHR24302:SF47">
    <property type="entry name" value="CYTOCHROME P450"/>
    <property type="match status" value="1"/>
</dbReference>
<dbReference type="Pfam" id="PF00067">
    <property type="entry name" value="p450"/>
    <property type="match status" value="2"/>
</dbReference>
<dbReference type="OrthoDB" id="1470350at2759"/>
<evidence type="ECO:0000256" key="22">
    <source>
        <dbReference type="ARBA" id="ARBA00023160"/>
    </source>
</evidence>
<reference evidence="35" key="2">
    <citation type="submission" date="2025-08" db="UniProtKB">
        <authorList>
            <consortium name="Ensembl"/>
        </authorList>
    </citation>
    <scope>IDENTIFICATION</scope>
</reference>
<dbReference type="KEGG" id="nle:100580072"/>
<keyword evidence="11 33" id="KW-0349">Heme</keyword>
<dbReference type="GO" id="GO:0004796">
    <property type="term" value="F:thromboxane-A synthase activity"/>
    <property type="evidence" value="ECO:0007669"/>
    <property type="project" value="UniProtKB-EC"/>
</dbReference>
<keyword evidence="24" id="KW-0456">Lyase</keyword>
<keyword evidence="15" id="KW-0276">Fatty acid metabolism</keyword>
<evidence type="ECO:0000256" key="20">
    <source>
        <dbReference type="ARBA" id="ARBA00023098"/>
    </source>
</evidence>
<evidence type="ECO:0000256" key="14">
    <source>
        <dbReference type="ARBA" id="ARBA00022824"/>
    </source>
</evidence>
<organism evidence="35 36">
    <name type="scientific">Nomascus leucogenys</name>
    <name type="common">Northern white-cheeked gibbon</name>
    <name type="synonym">Hylobates leucogenys</name>
    <dbReference type="NCBI Taxonomy" id="61853"/>
    <lineage>
        <taxon>Eukaryota</taxon>
        <taxon>Metazoa</taxon>
        <taxon>Chordata</taxon>
        <taxon>Craniata</taxon>
        <taxon>Vertebrata</taxon>
        <taxon>Euteleostomi</taxon>
        <taxon>Mammalia</taxon>
        <taxon>Eutheria</taxon>
        <taxon>Euarchontoglires</taxon>
        <taxon>Primates</taxon>
        <taxon>Haplorrhini</taxon>
        <taxon>Catarrhini</taxon>
        <taxon>Hylobatidae</taxon>
        <taxon>Nomascus</taxon>
    </lineage>
</organism>
<dbReference type="PROSITE" id="PS00086">
    <property type="entry name" value="CYTOCHROME_P450"/>
    <property type="match status" value="1"/>
</dbReference>
<evidence type="ECO:0000256" key="7">
    <source>
        <dbReference type="ARBA" id="ARBA00013084"/>
    </source>
</evidence>
<evidence type="ECO:0000256" key="33">
    <source>
        <dbReference type="PIRSR" id="PIRSR602401-1"/>
    </source>
</evidence>
<comment type="subcellular location">
    <subcellularLocation>
        <location evidence="4">Endoplasmic reticulum membrane</location>
        <topology evidence="4">Multi-pass membrane protein</topology>
    </subcellularLocation>
</comment>
<dbReference type="SUPFAM" id="SSF48264">
    <property type="entry name" value="Cytochrome P450"/>
    <property type="match status" value="1"/>
</dbReference>
<evidence type="ECO:0000256" key="30">
    <source>
        <dbReference type="ARBA" id="ARBA00040834"/>
    </source>
</evidence>
<evidence type="ECO:0000256" key="34">
    <source>
        <dbReference type="RuleBase" id="RU000461"/>
    </source>
</evidence>
<keyword evidence="36" id="KW-1185">Reference proteome</keyword>
<dbReference type="InterPro" id="IPR017972">
    <property type="entry name" value="Cyt_P450_CS"/>
</dbReference>
<proteinExistence type="inferred from homology"/>
<dbReference type="FunFam" id="1.10.630.10:FF:000003">
    <property type="entry name" value="cytochrome P450 3A12-like isoform X2"/>
    <property type="match status" value="1"/>
</dbReference>
<keyword evidence="18 33" id="KW-0408">Iron</keyword>
<keyword evidence="20" id="KW-0443">Lipid metabolism</keyword>
<evidence type="ECO:0000256" key="3">
    <source>
        <dbReference type="ARBA" id="ARBA00001971"/>
    </source>
</evidence>
<evidence type="ECO:0000256" key="13">
    <source>
        <dbReference type="ARBA" id="ARBA00022723"/>
    </source>
</evidence>
<dbReference type="GeneID" id="100580072"/>
<dbReference type="EMBL" id="ADFV01061895">
    <property type="status" value="NOT_ANNOTATED_CDS"/>
    <property type="molecule type" value="Genomic_DNA"/>
</dbReference>
<evidence type="ECO:0000256" key="4">
    <source>
        <dbReference type="ARBA" id="ARBA00004477"/>
    </source>
</evidence>
<evidence type="ECO:0000256" key="2">
    <source>
        <dbReference type="ARBA" id="ARBA00001719"/>
    </source>
</evidence>
<dbReference type="EMBL" id="ADFV01061898">
    <property type="status" value="NOT_ANNOTATED_CDS"/>
    <property type="molecule type" value="Genomic_DNA"/>
</dbReference>
<dbReference type="GO" id="GO:0020037">
    <property type="term" value="F:heme binding"/>
    <property type="evidence" value="ECO:0007669"/>
    <property type="project" value="InterPro"/>
</dbReference>
<evidence type="ECO:0000256" key="23">
    <source>
        <dbReference type="ARBA" id="ARBA00023235"/>
    </source>
</evidence>
<evidence type="ECO:0000256" key="16">
    <source>
        <dbReference type="ARBA" id="ARBA00022989"/>
    </source>
</evidence>
<reference evidence="35" key="3">
    <citation type="submission" date="2025-09" db="UniProtKB">
        <authorList>
            <consortium name="Ensembl"/>
        </authorList>
    </citation>
    <scope>IDENTIFICATION</scope>
</reference>
<dbReference type="Gene3D" id="1.10.630.10">
    <property type="entry name" value="Cytochrome P450"/>
    <property type="match status" value="1"/>
</dbReference>
<dbReference type="EMBL" id="ADFV01061904">
    <property type="status" value="NOT_ANNOTATED_CDS"/>
    <property type="molecule type" value="Genomic_DNA"/>
</dbReference>
<evidence type="ECO:0000256" key="12">
    <source>
        <dbReference type="ARBA" id="ARBA00022692"/>
    </source>
</evidence>
<comment type="catalytic activity">
    <reaction evidence="2">
        <text>a hydroperoxyeicosatetraenoate = an oxoeicosatetraenoate + H2O</text>
        <dbReference type="Rhea" id="RHEA:55556"/>
        <dbReference type="ChEBI" id="CHEBI:15377"/>
        <dbReference type="ChEBI" id="CHEBI:59720"/>
        <dbReference type="ChEBI" id="CHEBI:131859"/>
        <dbReference type="EC" id="4.2.1.152"/>
    </reaction>
    <physiologicalReaction direction="left-to-right" evidence="2">
        <dbReference type="Rhea" id="RHEA:55557"/>
    </physiologicalReaction>
</comment>
<dbReference type="PANTHER" id="PTHR24302">
    <property type="entry name" value="CYTOCHROME P450 FAMILY 3"/>
    <property type="match status" value="1"/>
</dbReference>
<evidence type="ECO:0000256" key="31">
    <source>
        <dbReference type="ARBA" id="ARBA00042726"/>
    </source>
</evidence>
<evidence type="ECO:0000256" key="21">
    <source>
        <dbReference type="ARBA" id="ARBA00023136"/>
    </source>
</evidence>
<keyword evidence="17 34" id="KW-0560">Oxidoreductase</keyword>
<protein>
    <recommendedName>
        <fullName evidence="30">Thromboxane-A synthase</fullName>
        <ecNumber evidence="7">4.2.1.152</ecNumber>
        <ecNumber evidence="29">5.3.99.5</ecNumber>
    </recommendedName>
    <alternativeName>
        <fullName evidence="31">Cytochrome P450 5A1</fullName>
    </alternativeName>
    <alternativeName>
        <fullName evidence="25">Hydroperoxy icosatetraenoate dehydratase</fullName>
    </alternativeName>
</protein>
<dbReference type="GO" id="GO:0005789">
    <property type="term" value="C:endoplasmic reticulum membrane"/>
    <property type="evidence" value="ECO:0007669"/>
    <property type="project" value="UniProtKB-SubCell"/>
</dbReference>
<evidence type="ECO:0000256" key="24">
    <source>
        <dbReference type="ARBA" id="ARBA00023239"/>
    </source>
</evidence>
<evidence type="ECO:0000256" key="19">
    <source>
        <dbReference type="ARBA" id="ARBA00023033"/>
    </source>
</evidence>
<keyword evidence="13 33" id="KW-0479">Metal-binding</keyword>
<dbReference type="Ensembl" id="ENSNLET00000046327.1">
    <property type="protein sequence ID" value="ENSNLEP00000047412.1"/>
    <property type="gene ID" value="ENSNLEG00000001637.3"/>
</dbReference>
<reference evidence="35 36" key="1">
    <citation type="submission" date="2012-10" db="EMBL/GenBank/DDBJ databases">
        <authorList>
            <consortium name="Gibbon Genome Sequencing Consortium"/>
        </authorList>
    </citation>
    <scope>NUCLEOTIDE SEQUENCE [LARGE SCALE GENOMIC DNA]</scope>
</reference>
<sequence>MMEALGFLKLEVNGPMVTVALSVALLALLKWYSTSAFSRLEKLGLRHPKPSPFIGNLTFFRQGFWESQMELRRLYGPLCGYYLGRRMFIVISEPDMIKQVLVENFSNFTNRMASGLEFKSVANSVLFLRDKRWEEVRGALMSAFSPEKLNEMVPLISQACDLLLAHLKRYAESGDAFDIQRCYCNYTTDVVASVAFGTPVNSWQAPEDPFVKHCKRFFEFCIPRPILVLLLSFPSIMVPLARILPNKNRDELNGFFNKLIRNVIALRDQQAAEERRRDFLQMVLDARHSVSPMGVQDFDIVRDVFSSTGCKPNPSRQHQPRPMARPLTVDEIVGQAFIFLIAGYEIVTNTLSFATYLLATNPDCQEKLLREVDLFKEKHMAPEFCSLEEGLPYLDMVIAETLRMYPPAFRFTREAAQDCEVLGQRIPAGAVLEMAVGALHHDPEHWPSPETFNPERFKAEARQQHRPFTYLPFGAGPRSCLGVQLGLLEVKLTLLHVLHKFRFQACPETQVPLQLESKSALGPKNGVYIKIVSR</sequence>
<dbReference type="InterPro" id="IPR050705">
    <property type="entry name" value="Cytochrome_P450_3A"/>
</dbReference>
<dbReference type="GO" id="GO:0001516">
    <property type="term" value="P:prostaglandin biosynthetic process"/>
    <property type="evidence" value="ECO:0007669"/>
    <property type="project" value="UniProtKB-KW"/>
</dbReference>
<evidence type="ECO:0000256" key="27">
    <source>
        <dbReference type="ARBA" id="ARBA00036424"/>
    </source>
</evidence>
<dbReference type="GO" id="GO:0106256">
    <property type="term" value="F:hydroperoxy icosatetraenoate dehydratase activity"/>
    <property type="evidence" value="ECO:0007669"/>
    <property type="project" value="UniProtKB-EC"/>
</dbReference>
<keyword evidence="21" id="KW-0472">Membrane</keyword>
<dbReference type="PRINTS" id="PR00463">
    <property type="entry name" value="EP450I"/>
</dbReference>
<feature type="binding site" description="axial binding residue" evidence="33">
    <location>
        <position position="480"/>
    </location>
    <ligand>
        <name>heme</name>
        <dbReference type="ChEBI" id="CHEBI:30413"/>
    </ligand>
    <ligandPart>
        <name>Fe</name>
        <dbReference type="ChEBI" id="CHEBI:18248"/>
    </ligandPart>
</feature>
<evidence type="ECO:0000256" key="5">
    <source>
        <dbReference type="ARBA" id="ARBA00010617"/>
    </source>
</evidence>
<comment type="catalytic activity">
    <reaction evidence="1">
        <text>(15S)-hydroperoxy-(5Z,8Z,11Z,13E)-eicosatetraenoate = 15-oxo-(5Z,8Z,11Z,13E)-eicosatetraenoate + H2O</text>
        <dbReference type="Rhea" id="RHEA:48636"/>
        <dbReference type="ChEBI" id="CHEBI:15377"/>
        <dbReference type="ChEBI" id="CHEBI:57410"/>
        <dbReference type="ChEBI" id="CHEBI:57446"/>
    </reaction>
    <physiologicalReaction direction="left-to-right" evidence="1">
        <dbReference type="Rhea" id="RHEA:48637"/>
    </physiologicalReaction>
</comment>
<dbReference type="EMBL" id="ADFV01061899">
    <property type="status" value="NOT_ANNOTATED_CDS"/>
    <property type="molecule type" value="Genomic_DNA"/>
</dbReference>
<dbReference type="CDD" id="cd20649">
    <property type="entry name" value="CYP5A1"/>
    <property type="match status" value="1"/>
</dbReference>
<keyword evidence="10" id="KW-0643">Prostaglandin biosynthesis</keyword>
<comment type="similarity">
    <text evidence="5 34">Belongs to the cytochrome P450 family.</text>
</comment>
<keyword evidence="9" id="KW-0444">Lipid biosynthesis</keyword>
<comment type="cofactor">
    <cofactor evidence="3 33">
        <name>heme</name>
        <dbReference type="ChEBI" id="CHEBI:30413"/>
    </cofactor>
</comment>
<evidence type="ECO:0000313" key="35">
    <source>
        <dbReference type="Ensembl" id="ENSNLEP00000047412.1"/>
    </source>
</evidence>
<evidence type="ECO:0000256" key="17">
    <source>
        <dbReference type="ARBA" id="ARBA00023002"/>
    </source>
</evidence>
<dbReference type="EMBL" id="ADFV01061903">
    <property type="status" value="NOT_ANNOTATED_CDS"/>
    <property type="molecule type" value="Genomic_DNA"/>
</dbReference>
<evidence type="ECO:0000256" key="1">
    <source>
        <dbReference type="ARBA" id="ARBA00001143"/>
    </source>
</evidence>
<dbReference type="InterPro" id="IPR002401">
    <property type="entry name" value="Cyt_P450_E_grp-I"/>
</dbReference>
<keyword evidence="23" id="KW-0413">Isomerase</keyword>
<evidence type="ECO:0000256" key="8">
    <source>
        <dbReference type="ARBA" id="ARBA00022501"/>
    </source>
</evidence>
<dbReference type="EMBL" id="ADFV01061900">
    <property type="status" value="NOT_ANNOTATED_CDS"/>
    <property type="molecule type" value="Genomic_DNA"/>
</dbReference>
<name>A0A2I3HV47_NOMLE</name>
<dbReference type="GO" id="GO:0016705">
    <property type="term" value="F:oxidoreductase activity, acting on paired donors, with incorporation or reduction of molecular oxygen"/>
    <property type="evidence" value="ECO:0007669"/>
    <property type="project" value="InterPro"/>
</dbReference>
<evidence type="ECO:0000256" key="11">
    <source>
        <dbReference type="ARBA" id="ARBA00022617"/>
    </source>
</evidence>
<dbReference type="PRINTS" id="PR00385">
    <property type="entry name" value="P450"/>
</dbReference>
<evidence type="ECO:0000256" key="29">
    <source>
        <dbReference type="ARBA" id="ARBA00038872"/>
    </source>
</evidence>
<accession>A0A2I3HV47</accession>